<dbReference type="Proteomes" id="UP000462621">
    <property type="component" value="Unassembled WGS sequence"/>
</dbReference>
<reference evidence="1 2" key="1">
    <citation type="submission" date="2019-10" db="EMBL/GenBank/DDBJ databases">
        <title>Vibrio sp. nov. isolated from a shrimp pond.</title>
        <authorList>
            <person name="Gomez-Gil B."/>
            <person name="Enciso-Ibarra J."/>
            <person name="Enciso-Ibarra K."/>
            <person name="Bolan-Mejia C."/>
        </authorList>
    </citation>
    <scope>NUCLEOTIDE SEQUENCE [LARGE SCALE GENOMIC DNA]</scope>
    <source>
        <strain evidence="1 2">CAIM 722</strain>
    </source>
</reference>
<proteinExistence type="predicted"/>
<comment type="caution">
    <text evidence="1">The sequence shown here is derived from an EMBL/GenBank/DDBJ whole genome shotgun (WGS) entry which is preliminary data.</text>
</comment>
<organism evidence="1 2">
    <name type="scientific">Vibrio eleionomae</name>
    <dbReference type="NCBI Taxonomy" id="2653505"/>
    <lineage>
        <taxon>Bacteria</taxon>
        <taxon>Pseudomonadati</taxon>
        <taxon>Pseudomonadota</taxon>
        <taxon>Gammaproteobacteria</taxon>
        <taxon>Vibrionales</taxon>
        <taxon>Vibrionaceae</taxon>
        <taxon>Vibrio</taxon>
    </lineage>
</organism>
<keyword evidence="2" id="KW-1185">Reference proteome</keyword>
<dbReference type="AlphaFoldDB" id="A0A7X4RU47"/>
<gene>
    <name evidence="1" type="ORF">F9817_09925</name>
</gene>
<protein>
    <submittedName>
        <fullName evidence="1">Uncharacterized protein</fullName>
    </submittedName>
</protein>
<evidence type="ECO:0000313" key="2">
    <source>
        <dbReference type="Proteomes" id="UP000462621"/>
    </source>
</evidence>
<accession>A0A7X4RU47</accession>
<sequence>MSVANEPEKIYISPRNENLNGLVLFESIGFCCDVVFANSNFELGSFYHPVLYSYPLCRTYFLYLFFDLSVKFIFTA</sequence>
<dbReference type="EMBL" id="WEKT01000014">
    <property type="protein sequence ID" value="MZI93516.1"/>
    <property type="molecule type" value="Genomic_DNA"/>
</dbReference>
<evidence type="ECO:0000313" key="1">
    <source>
        <dbReference type="EMBL" id="MZI93516.1"/>
    </source>
</evidence>
<name>A0A7X4RU47_9VIBR</name>